<dbReference type="Proteomes" id="UP001596047">
    <property type="component" value="Unassembled WGS sequence"/>
</dbReference>
<comment type="caution">
    <text evidence="3">The sequence shown here is derived from an EMBL/GenBank/DDBJ whole genome shotgun (WGS) entry which is preliminary data.</text>
</comment>
<dbReference type="RefSeq" id="WP_379187159.1">
    <property type="nucleotide sequence ID" value="NZ_JBHSOW010000020.1"/>
</dbReference>
<sequence>MKMVPPEIKVITTAITIFLVLWTGAALLATIKPKTFWRITQGWKATSEPSTAYFVFSGIGTAICAIIGLVLLIQPYLHK</sequence>
<keyword evidence="4" id="KW-1185">Reference proteome</keyword>
<evidence type="ECO:0000259" key="2">
    <source>
        <dbReference type="Pfam" id="PF19701"/>
    </source>
</evidence>
<protein>
    <submittedName>
        <fullName evidence="3">DUF6199 family natural product biosynthesis protein</fullName>
    </submittedName>
</protein>
<keyword evidence="1" id="KW-0812">Transmembrane</keyword>
<feature type="transmembrane region" description="Helical" evidence="1">
    <location>
        <begin position="52"/>
        <end position="73"/>
    </location>
</feature>
<dbReference type="EMBL" id="JBHSOW010000020">
    <property type="protein sequence ID" value="MFC5648688.1"/>
    <property type="molecule type" value="Genomic_DNA"/>
</dbReference>
<accession>A0ABW0VS11</accession>
<gene>
    <name evidence="3" type="ORF">ACFPYJ_06020</name>
</gene>
<keyword evidence="1" id="KW-1133">Transmembrane helix</keyword>
<organism evidence="3 4">
    <name type="scientific">Paenibacillus solisilvae</name>
    <dbReference type="NCBI Taxonomy" id="2486751"/>
    <lineage>
        <taxon>Bacteria</taxon>
        <taxon>Bacillati</taxon>
        <taxon>Bacillota</taxon>
        <taxon>Bacilli</taxon>
        <taxon>Bacillales</taxon>
        <taxon>Paenibacillaceae</taxon>
        <taxon>Paenibacillus</taxon>
    </lineage>
</organism>
<evidence type="ECO:0000256" key="1">
    <source>
        <dbReference type="SAM" id="Phobius"/>
    </source>
</evidence>
<keyword evidence="1" id="KW-0472">Membrane</keyword>
<evidence type="ECO:0000313" key="4">
    <source>
        <dbReference type="Proteomes" id="UP001596047"/>
    </source>
</evidence>
<proteinExistence type="predicted"/>
<evidence type="ECO:0000313" key="3">
    <source>
        <dbReference type="EMBL" id="MFC5648688.1"/>
    </source>
</evidence>
<name>A0ABW0VS11_9BACL</name>
<dbReference type="InterPro" id="IPR045679">
    <property type="entry name" value="DUF6199"/>
</dbReference>
<reference evidence="4" key="1">
    <citation type="journal article" date="2019" name="Int. J. Syst. Evol. Microbiol.">
        <title>The Global Catalogue of Microorganisms (GCM) 10K type strain sequencing project: providing services to taxonomists for standard genome sequencing and annotation.</title>
        <authorList>
            <consortium name="The Broad Institute Genomics Platform"/>
            <consortium name="The Broad Institute Genome Sequencing Center for Infectious Disease"/>
            <person name="Wu L."/>
            <person name="Ma J."/>
        </authorList>
    </citation>
    <scope>NUCLEOTIDE SEQUENCE [LARGE SCALE GENOMIC DNA]</scope>
    <source>
        <strain evidence="4">CGMCC 1.3240</strain>
    </source>
</reference>
<feature type="domain" description="DUF6199" evidence="2">
    <location>
        <begin position="18"/>
        <end position="74"/>
    </location>
</feature>
<dbReference type="Pfam" id="PF19701">
    <property type="entry name" value="DUF6199"/>
    <property type="match status" value="1"/>
</dbReference>